<evidence type="ECO:0000256" key="6">
    <source>
        <dbReference type="ARBA" id="ARBA00038076"/>
    </source>
</evidence>
<evidence type="ECO:0000313" key="9">
    <source>
        <dbReference type="Proteomes" id="UP000298488"/>
    </source>
</evidence>
<feature type="domain" description="ABC3 transporter permease C-terminal" evidence="7">
    <location>
        <begin position="306"/>
        <end position="414"/>
    </location>
</feature>
<comment type="caution">
    <text evidence="8">The sequence shown here is derived from an EMBL/GenBank/DDBJ whole genome shotgun (WGS) entry which is preliminary data.</text>
</comment>
<keyword evidence="4" id="KW-1133">Transmembrane helix</keyword>
<evidence type="ECO:0000256" key="4">
    <source>
        <dbReference type="ARBA" id="ARBA00022989"/>
    </source>
</evidence>
<sequence>MRTVGLVFRRSTSQSGLLSTVGAVALVLTALVVGLFGYLDFSATINTRHFLADAAPTASSLRVEAKLGSDPAAQTSAADAFFARTFAGIPVTIDRTLIDFPLSAAKDGKQLTLDDGSEARITPWSDASLADFANLVAGTWPTTTTTSDPLQGALQAEAAKRLGLSVGDVLSVGSGSEAKDVEIVATWLPNNALDQHWFSDPGVATGTAIPAGDGTPSFGPLIVDEAAIATLGPIPSVHWTIAADSHVITPSELDRLGTIATTLRDSIAADEKFDAGGALVDGTLAQTASTVQRNLESVRGVTPVGILLVALIGLIALIQLARLLSLARRPENALLRSRGASAQWLTTAGLIESAVVAALGCAAGFAAAAGALLALFGADAAAFAPWEFALVNAVAVLVIFGLTAFLDSIRLAKRDAIDDSGRTQAAATIGTAVLALAAAGVAVWQSLLYGSPLITNAAGRTTVNPLAVIAPTLALIAIALVLLVVFGPLASAWQRIASARPRLQPSYSARQVARGLGSYAVAVLVVALAVGGVVIASGYSGSWHSLTQRNAELVTGADAKVALTTSAFPQADATPVTGAEFLDVPGVTAAAPVLSTTISIGDGDDGQLTAIPHDEIEKVVTHAGGSLDPARLAREVGDSKVNGIELPQDATAFSLTMTVRQGFDSESSSHIPNSGWVQGVVWLRDAAGAVITMKLPQIDIAPLSSEDTVVTTATVDLPTSRDPWRLVAIDYYVSAYQGFLNTTFSDLEATTASGPQHVALDTRSWGMPLLFAFGSSTVPAADGLTLGIPGDQGRPYSLRFAVQGDDPESSVAPGAGINSYFESPPLPLVVSKELASHYDVGPGDPFTLRFAGTGLSINGRIAAVASLLPGVQSPHAIVVDLNALTEYIMASSNVVPRANQVWLATDGAVDLGSAVPNDATVVTANDAVDSAFAAPAELALWIAAIGCLLLAAISLGAVALTLARARRGEVAVLRAVGVSARQQSRSRFMELAVVILVSVVFGVLAGVAVSALTLPNLARSAIQSVPDALPATLTFALALGGALLAVALIVMLGIAGFSAARVRRQALDTSERLETR</sequence>
<proteinExistence type="inferred from homology"/>
<keyword evidence="5" id="KW-0472">Membrane</keyword>
<dbReference type="AlphaFoldDB" id="A0A4R8VBY8"/>
<evidence type="ECO:0000256" key="5">
    <source>
        <dbReference type="ARBA" id="ARBA00023136"/>
    </source>
</evidence>
<dbReference type="EMBL" id="SOFI01000003">
    <property type="protein sequence ID" value="TFB79620.1"/>
    <property type="molecule type" value="Genomic_DNA"/>
</dbReference>
<evidence type="ECO:0000256" key="2">
    <source>
        <dbReference type="ARBA" id="ARBA00022475"/>
    </source>
</evidence>
<dbReference type="InterPro" id="IPR003838">
    <property type="entry name" value="ABC3_permease_C"/>
</dbReference>
<evidence type="ECO:0000313" key="8">
    <source>
        <dbReference type="EMBL" id="TFB79620.1"/>
    </source>
</evidence>
<dbReference type="GO" id="GO:0005886">
    <property type="term" value="C:plasma membrane"/>
    <property type="evidence" value="ECO:0007669"/>
    <property type="project" value="UniProtKB-SubCell"/>
</dbReference>
<evidence type="ECO:0000256" key="1">
    <source>
        <dbReference type="ARBA" id="ARBA00004651"/>
    </source>
</evidence>
<dbReference type="Proteomes" id="UP000298488">
    <property type="component" value="Unassembled WGS sequence"/>
</dbReference>
<evidence type="ECO:0000256" key="3">
    <source>
        <dbReference type="ARBA" id="ARBA00022692"/>
    </source>
</evidence>
<accession>A0A4R8VBY8</accession>
<gene>
    <name evidence="8" type="ORF">E3N84_05935</name>
</gene>
<dbReference type="OrthoDB" id="3719151at2"/>
<comment type="similarity">
    <text evidence="6">Belongs to the ABC-4 integral membrane protein family.</text>
</comment>
<reference evidence="8 9" key="1">
    <citation type="submission" date="2019-03" db="EMBL/GenBank/DDBJ databases">
        <title>Genomics of glacier-inhabiting Cryobacterium strains.</title>
        <authorList>
            <person name="Liu Q."/>
            <person name="Xin Y.-H."/>
        </authorList>
    </citation>
    <scope>NUCLEOTIDE SEQUENCE [LARGE SCALE GENOMIC DNA]</scope>
    <source>
        <strain evidence="8 9">CGMCC 1.10440</strain>
    </source>
</reference>
<keyword evidence="2" id="KW-1003">Cell membrane</keyword>
<evidence type="ECO:0000259" key="7">
    <source>
        <dbReference type="Pfam" id="PF02687"/>
    </source>
</evidence>
<feature type="domain" description="ABC3 transporter permease C-terminal" evidence="7">
    <location>
        <begin position="942"/>
        <end position="1060"/>
    </location>
</feature>
<dbReference type="RefSeq" id="WP_104095492.1">
    <property type="nucleotide sequence ID" value="NZ_JACHBP010000001.1"/>
</dbReference>
<name>A0A4R8VBY8_9MICO</name>
<dbReference type="Pfam" id="PF02687">
    <property type="entry name" value="FtsX"/>
    <property type="match status" value="2"/>
</dbReference>
<organism evidence="8 9">
    <name type="scientific">Terrimesophilobacter mesophilus</name>
    <dbReference type="NCBI Taxonomy" id="433647"/>
    <lineage>
        <taxon>Bacteria</taxon>
        <taxon>Bacillati</taxon>
        <taxon>Actinomycetota</taxon>
        <taxon>Actinomycetes</taxon>
        <taxon>Micrococcales</taxon>
        <taxon>Microbacteriaceae</taxon>
        <taxon>Terrimesophilobacter</taxon>
    </lineage>
</organism>
<keyword evidence="9" id="KW-1185">Reference proteome</keyword>
<dbReference type="PANTHER" id="PTHR30572">
    <property type="entry name" value="MEMBRANE COMPONENT OF TRANSPORTER-RELATED"/>
    <property type="match status" value="1"/>
</dbReference>
<dbReference type="InterPro" id="IPR050250">
    <property type="entry name" value="Macrolide_Exporter_MacB"/>
</dbReference>
<keyword evidence="3" id="KW-0812">Transmembrane</keyword>
<comment type="subcellular location">
    <subcellularLocation>
        <location evidence="1">Cell membrane</location>
        <topology evidence="1">Multi-pass membrane protein</topology>
    </subcellularLocation>
</comment>
<dbReference type="GO" id="GO:0022857">
    <property type="term" value="F:transmembrane transporter activity"/>
    <property type="evidence" value="ECO:0007669"/>
    <property type="project" value="TreeGrafter"/>
</dbReference>
<dbReference type="PANTHER" id="PTHR30572:SF4">
    <property type="entry name" value="ABC TRANSPORTER PERMEASE YTRF"/>
    <property type="match status" value="1"/>
</dbReference>
<protein>
    <submittedName>
        <fullName evidence="8">ABC transporter permease</fullName>
    </submittedName>
</protein>